<name>A0A3M7R3T3_BRAPC</name>
<dbReference type="AlphaFoldDB" id="A0A3M7R3T3"/>
<dbReference type="Pfam" id="PF07035">
    <property type="entry name" value="RMC1_C"/>
    <property type="match status" value="1"/>
</dbReference>
<dbReference type="GO" id="GO:0035658">
    <property type="term" value="C:Mon1-Ccz1 complex"/>
    <property type="evidence" value="ECO:0007669"/>
    <property type="project" value="InterPro"/>
</dbReference>
<dbReference type="PANTHER" id="PTHR12897">
    <property type="entry name" value="COLON CANCER-ASSOCIATED PROTEIN MIC1"/>
    <property type="match status" value="1"/>
</dbReference>
<dbReference type="STRING" id="10195.A0A3M7R3T3"/>
<sequence>MNESESKIELLTLSENPISFEPISNLTNVFFDRDNQQIFCVRSNGVGGVVVKSPVTNSNLTFRMEDKGNVATIKFNPNMNILAIRRRDRSCIDFINFVNSQPQINEYSQSFKAKSSQFQECYWLDNNEILLVSEQGFEHYQIYAEKRALKLIKFVNMPLNWLIWSREAQVFIVSTGSYGTVLNPYVYNKGSFMKLPKFEVDLPLPVNLAKYRYTPDSPGGNRLFLNESDVVLGKIYNEFYVMIIRQMSTGQSNSDLKVRRPSSSINTGFSEIAMYKLLTDSPAKKTNILKINLSGRFTLNIIDELIIVHHRNSLSSLIFDIRISSDFDGYTTFNHPIIKKASIQMSSSNEPNDNSIRNFDTGFTPVEMYSMNWIMFLPNVIIDAKLGFFWHVELNLKNDDLRPFQEFDDDYLKLIEFLLNRKNTKIHVLKVCEKVIRLKSSLKILASLFDKINEVYRMSLILYPNQTESADSSVEANSSSNRENQSFWKQLPFIEQYDMHNKILYPLLEDEQWWNSNSKYIISIIVEYFRSLNCYNIVIEHFLYKLLVNALLKDNRLYQLHQYLQYHVLSDSKPLACLLLSIQSNYPAANQLAMDMLKRLGTANEEIIDVLLSNNLVLPALRFAIQMKSDDQLIPGKFLETAKSMDDQAIYYETFKFFEERNIRLRGTPNFRKDENCDFYVEYFNQLFNLKAIK</sequence>
<feature type="domain" description="Mic1" evidence="1">
    <location>
        <begin position="421"/>
        <end position="673"/>
    </location>
</feature>
<evidence type="ECO:0000259" key="1">
    <source>
        <dbReference type="Pfam" id="PF07035"/>
    </source>
</evidence>
<dbReference type="SUPFAM" id="SSF69322">
    <property type="entry name" value="Tricorn protease domain 2"/>
    <property type="match status" value="1"/>
</dbReference>
<reference evidence="3 4" key="1">
    <citation type="journal article" date="2018" name="Sci. Rep.">
        <title>Genomic signatures of local adaptation to the degree of environmental predictability in rotifers.</title>
        <authorList>
            <person name="Franch-Gras L."/>
            <person name="Hahn C."/>
            <person name="Garcia-Roger E.M."/>
            <person name="Carmona M.J."/>
            <person name="Serra M."/>
            <person name="Gomez A."/>
        </authorList>
    </citation>
    <scope>NUCLEOTIDE SEQUENCE [LARGE SCALE GENOMIC DNA]</scope>
    <source>
        <strain evidence="3">HYR1</strain>
    </source>
</reference>
<keyword evidence="4" id="KW-1185">Reference proteome</keyword>
<evidence type="ECO:0000259" key="2">
    <source>
        <dbReference type="Pfam" id="PF21029"/>
    </source>
</evidence>
<dbReference type="PANTHER" id="PTHR12897:SF4">
    <property type="entry name" value="REGULATOR OF MON1-CCZ1 COMPLEX"/>
    <property type="match status" value="1"/>
</dbReference>
<feature type="domain" description="Regulator of MON1-CCZ1 complex N-terminal" evidence="2">
    <location>
        <begin position="29"/>
        <end position="149"/>
    </location>
</feature>
<comment type="caution">
    <text evidence="3">The sequence shown here is derived from an EMBL/GenBank/DDBJ whole genome shotgun (WGS) entry which is preliminary data.</text>
</comment>
<protein>
    <submittedName>
        <fullName evidence="3">Uncharacterized protein</fullName>
    </submittedName>
</protein>
<dbReference type="EMBL" id="REGN01004317">
    <property type="protein sequence ID" value="RNA18034.1"/>
    <property type="molecule type" value="Genomic_DNA"/>
</dbReference>
<dbReference type="GO" id="GO:0031902">
    <property type="term" value="C:late endosome membrane"/>
    <property type="evidence" value="ECO:0007669"/>
    <property type="project" value="TreeGrafter"/>
</dbReference>
<dbReference type="InterPro" id="IPR040371">
    <property type="entry name" value="RMC1"/>
</dbReference>
<dbReference type="InterPro" id="IPR049040">
    <property type="entry name" value="RMC1_N"/>
</dbReference>
<evidence type="ECO:0000313" key="4">
    <source>
        <dbReference type="Proteomes" id="UP000276133"/>
    </source>
</evidence>
<dbReference type="GO" id="GO:0010506">
    <property type="term" value="P:regulation of autophagy"/>
    <property type="evidence" value="ECO:0007669"/>
    <property type="project" value="InterPro"/>
</dbReference>
<dbReference type="GO" id="GO:0005765">
    <property type="term" value="C:lysosomal membrane"/>
    <property type="evidence" value="ECO:0007669"/>
    <property type="project" value="TreeGrafter"/>
</dbReference>
<gene>
    <name evidence="3" type="ORF">BpHYR1_007993</name>
</gene>
<proteinExistence type="predicted"/>
<dbReference type="OrthoDB" id="26384at2759"/>
<accession>A0A3M7R3T3</accession>
<organism evidence="3 4">
    <name type="scientific">Brachionus plicatilis</name>
    <name type="common">Marine rotifer</name>
    <name type="synonym">Brachionus muelleri</name>
    <dbReference type="NCBI Taxonomy" id="10195"/>
    <lineage>
        <taxon>Eukaryota</taxon>
        <taxon>Metazoa</taxon>
        <taxon>Spiralia</taxon>
        <taxon>Gnathifera</taxon>
        <taxon>Rotifera</taxon>
        <taxon>Eurotatoria</taxon>
        <taxon>Monogononta</taxon>
        <taxon>Pseudotrocha</taxon>
        <taxon>Ploima</taxon>
        <taxon>Brachionidae</taxon>
        <taxon>Brachionus</taxon>
    </lineage>
</organism>
<evidence type="ECO:0000313" key="3">
    <source>
        <dbReference type="EMBL" id="RNA18034.1"/>
    </source>
</evidence>
<dbReference type="Pfam" id="PF21029">
    <property type="entry name" value="RMC1_N"/>
    <property type="match status" value="1"/>
</dbReference>
<dbReference type="InterPro" id="IPR009755">
    <property type="entry name" value="RMC1_C"/>
</dbReference>
<dbReference type="Proteomes" id="UP000276133">
    <property type="component" value="Unassembled WGS sequence"/>
</dbReference>